<evidence type="ECO:0000313" key="3">
    <source>
        <dbReference type="EMBL" id="NKY21429.1"/>
    </source>
</evidence>
<keyword evidence="4" id="KW-1185">Reference proteome</keyword>
<dbReference type="AlphaFoldDB" id="A0A7X6QXT7"/>
<comment type="caution">
    <text evidence="3">The sequence shown here is derived from an EMBL/GenBank/DDBJ whole genome shotgun (WGS) entry which is preliminary data.</text>
</comment>
<sequence length="194" mass="20294">MSVLRPVGPEPAAVYWRRRLVVLVGLLVVVVLVVVLIRLFTGGGDDGPVSAPSPSTSTQTEEQSSGAVACEPADLSLQLAADATDYPEGAQPLFTVTMTNAGTAPCLLDAGDAQREIVVTSGSDRIWASTDCGEGEPLQLLLAPEQSDQRQTQWDRSRSDEACSTGLPAPQPGTYQAVLTLNGVSTDPVVFTLG</sequence>
<proteinExistence type="predicted"/>
<evidence type="ECO:0000256" key="2">
    <source>
        <dbReference type="SAM" id="Phobius"/>
    </source>
</evidence>
<feature type="compositionally biased region" description="Low complexity" evidence="1">
    <location>
        <begin position="52"/>
        <end position="65"/>
    </location>
</feature>
<dbReference type="RefSeq" id="WP_168628520.1">
    <property type="nucleotide sequence ID" value="NZ_BONL01000022.1"/>
</dbReference>
<protein>
    <recommendedName>
        <fullName evidence="5">DUF4232 domain-containing protein</fullName>
    </recommendedName>
</protein>
<evidence type="ECO:0000313" key="4">
    <source>
        <dbReference type="Proteomes" id="UP000581206"/>
    </source>
</evidence>
<evidence type="ECO:0000256" key="1">
    <source>
        <dbReference type="SAM" id="MobiDB-lite"/>
    </source>
</evidence>
<feature type="transmembrane region" description="Helical" evidence="2">
    <location>
        <begin position="20"/>
        <end position="40"/>
    </location>
</feature>
<name>A0A7X6QXT7_9CELL</name>
<keyword evidence="2" id="KW-1133">Transmembrane helix</keyword>
<feature type="region of interest" description="Disordered" evidence="1">
    <location>
        <begin position="46"/>
        <end position="67"/>
    </location>
</feature>
<accession>A0A7X6QXT7</accession>
<dbReference type="EMBL" id="JAAXOX010000001">
    <property type="protein sequence ID" value="NKY21429.1"/>
    <property type="molecule type" value="Genomic_DNA"/>
</dbReference>
<dbReference type="Proteomes" id="UP000581206">
    <property type="component" value="Unassembled WGS sequence"/>
</dbReference>
<evidence type="ECO:0008006" key="5">
    <source>
        <dbReference type="Google" id="ProtNLM"/>
    </source>
</evidence>
<gene>
    <name evidence="3" type="ORF">HGA03_01975</name>
</gene>
<keyword evidence="2" id="KW-0472">Membrane</keyword>
<keyword evidence="2" id="KW-0812">Transmembrane</keyword>
<reference evidence="3 4" key="1">
    <citation type="submission" date="2020-04" db="EMBL/GenBank/DDBJ databases">
        <title>MicrobeNet Type strains.</title>
        <authorList>
            <person name="Nicholson A.C."/>
        </authorList>
    </citation>
    <scope>NUCLEOTIDE SEQUENCE [LARGE SCALE GENOMIC DNA]</scope>
    <source>
        <strain evidence="3 4">ATCC BAA-788</strain>
    </source>
</reference>
<organism evidence="3 4">
    <name type="scientific">Cellulomonas denverensis</name>
    <dbReference type="NCBI Taxonomy" id="264297"/>
    <lineage>
        <taxon>Bacteria</taxon>
        <taxon>Bacillati</taxon>
        <taxon>Actinomycetota</taxon>
        <taxon>Actinomycetes</taxon>
        <taxon>Micrococcales</taxon>
        <taxon>Cellulomonadaceae</taxon>
        <taxon>Cellulomonas</taxon>
    </lineage>
</organism>